<dbReference type="InterPro" id="IPR011009">
    <property type="entry name" value="Kinase-like_dom_sf"/>
</dbReference>
<protein>
    <submittedName>
        <fullName evidence="3">Putative serine/threonine-protein kinase DDB_G0284251</fullName>
    </submittedName>
</protein>
<proteinExistence type="predicted"/>
<dbReference type="Gene3D" id="1.10.510.10">
    <property type="entry name" value="Transferase(Phosphotransferase) domain 1"/>
    <property type="match status" value="1"/>
</dbReference>
<dbReference type="InterPro" id="IPR001245">
    <property type="entry name" value="Ser-Thr/Tyr_kinase_cat_dom"/>
</dbReference>
<dbReference type="Pfam" id="PF07714">
    <property type="entry name" value="PK_Tyr_Ser-Thr"/>
    <property type="match status" value="1"/>
</dbReference>
<dbReference type="EMBL" id="LN679172">
    <property type="protein sequence ID" value="CEL62872.1"/>
    <property type="molecule type" value="Genomic_DNA"/>
</dbReference>
<dbReference type="OrthoDB" id="26722at2759"/>
<dbReference type="Proteomes" id="UP000059188">
    <property type="component" value="Unassembled WGS sequence"/>
</dbReference>
<evidence type="ECO:0000313" key="3">
    <source>
        <dbReference type="EMBL" id="CEL62872.1"/>
    </source>
</evidence>
<keyword evidence="3" id="KW-0808">Transferase</keyword>
<dbReference type="STRING" id="1108050.A0A0B7G332"/>
<name>A0A0B7G332_THACB</name>
<dbReference type="PANTHER" id="PTHR44329:SF214">
    <property type="entry name" value="PROTEIN KINASE DOMAIN-CONTAINING PROTEIN"/>
    <property type="match status" value="1"/>
</dbReference>
<sequence>MYTNQDARNSVTSTSTAYYSALSSFSSIRQSRSYSDFRLTSDTFKQLTTRTSQSRLGGRDIVASTPVLTPVIEDRKSTESQPDSVPPASPPALPSIPILDNPETEKVSETMVAVEHTSSSSNTSTSAPSDSTSYSQLTSTDMFRCLISHGCQDLTFLIDPDKYSSCRIAEGGFGDIWRGQMYDGMSIAVKVLRCGQVTVKADERKGLKRMMREIYAWSKLDHDNVHKLLGVTIFQGRLGMVSQWLPQGNLRDYLIRSPGVDRYELCTQLSQSVVYIHDRDMVGLLRYLDILAQSLTNRIGQVHGDLKALNILVSPNGVIKLTDFDYSIITNCSLLFTDTTRVGGGTYRWMAPELFVKEGHQRSKETDVYALGMTFLEIITGTPPYHPQCKTDAQVMYKVTTGTLPTRPSDHFAIDQQGNAMWQLLTHCWAFDPASRPKALEVLNSLPLRLHPQEYAQSDYTKVEASDHGLTSPLEPDI</sequence>
<dbReference type="PROSITE" id="PS50011">
    <property type="entry name" value="PROTEIN_KINASE_DOM"/>
    <property type="match status" value="1"/>
</dbReference>
<evidence type="ECO:0000256" key="1">
    <source>
        <dbReference type="SAM" id="MobiDB-lite"/>
    </source>
</evidence>
<dbReference type="InterPro" id="IPR051681">
    <property type="entry name" value="Ser/Thr_Kinases-Pseudokinases"/>
</dbReference>
<evidence type="ECO:0000313" key="4">
    <source>
        <dbReference type="Proteomes" id="UP000059188"/>
    </source>
</evidence>
<dbReference type="SMART" id="SM00220">
    <property type="entry name" value="S_TKc"/>
    <property type="match status" value="1"/>
</dbReference>
<keyword evidence="3" id="KW-0418">Kinase</keyword>
<dbReference type="AlphaFoldDB" id="A0A0B7G332"/>
<keyword evidence="4" id="KW-1185">Reference proteome</keyword>
<feature type="region of interest" description="Disordered" evidence="1">
    <location>
        <begin position="67"/>
        <end position="133"/>
    </location>
</feature>
<feature type="compositionally biased region" description="Pro residues" evidence="1">
    <location>
        <begin position="84"/>
        <end position="94"/>
    </location>
</feature>
<dbReference type="GO" id="GO:0005524">
    <property type="term" value="F:ATP binding"/>
    <property type="evidence" value="ECO:0007669"/>
    <property type="project" value="InterPro"/>
</dbReference>
<evidence type="ECO:0000259" key="2">
    <source>
        <dbReference type="PROSITE" id="PS50011"/>
    </source>
</evidence>
<feature type="compositionally biased region" description="Low complexity" evidence="1">
    <location>
        <begin position="117"/>
        <end position="133"/>
    </location>
</feature>
<dbReference type="InterPro" id="IPR000719">
    <property type="entry name" value="Prot_kinase_dom"/>
</dbReference>
<feature type="domain" description="Protein kinase" evidence="2">
    <location>
        <begin position="162"/>
        <end position="454"/>
    </location>
</feature>
<gene>
    <name evidence="3" type="ORF">RSOLAG1IB_10540</name>
</gene>
<dbReference type="GO" id="GO:0004674">
    <property type="term" value="F:protein serine/threonine kinase activity"/>
    <property type="evidence" value="ECO:0007669"/>
    <property type="project" value="TreeGrafter"/>
</dbReference>
<dbReference type="PANTHER" id="PTHR44329">
    <property type="entry name" value="SERINE/THREONINE-PROTEIN KINASE TNNI3K-RELATED"/>
    <property type="match status" value="1"/>
</dbReference>
<reference evidence="3 4" key="1">
    <citation type="submission" date="2014-11" db="EMBL/GenBank/DDBJ databases">
        <authorList>
            <person name="Wibberg Daniel"/>
        </authorList>
    </citation>
    <scope>NUCLEOTIDE SEQUENCE [LARGE SCALE GENOMIC DNA]</scope>
    <source>
        <strain evidence="3">Rhizoctonia solani AG1-IB 7/3/14</strain>
    </source>
</reference>
<accession>A0A0B7G332</accession>
<dbReference type="SUPFAM" id="SSF56112">
    <property type="entry name" value="Protein kinase-like (PK-like)"/>
    <property type="match status" value="1"/>
</dbReference>
<organism evidence="3 4">
    <name type="scientific">Thanatephorus cucumeris (strain AG1-IB / isolate 7/3/14)</name>
    <name type="common">Lettuce bottom rot fungus</name>
    <name type="synonym">Rhizoctonia solani</name>
    <dbReference type="NCBI Taxonomy" id="1108050"/>
    <lineage>
        <taxon>Eukaryota</taxon>
        <taxon>Fungi</taxon>
        <taxon>Dikarya</taxon>
        <taxon>Basidiomycota</taxon>
        <taxon>Agaricomycotina</taxon>
        <taxon>Agaricomycetes</taxon>
        <taxon>Cantharellales</taxon>
        <taxon>Ceratobasidiaceae</taxon>
        <taxon>Rhizoctonia</taxon>
        <taxon>Rhizoctonia solani AG-1</taxon>
    </lineage>
</organism>